<dbReference type="AlphaFoldDB" id="A0A8X7Q0S9"/>
<reference evidence="1 2" key="1">
    <citation type="submission" date="2020-02" db="EMBL/GenBank/DDBJ databases">
        <authorList>
            <person name="Ma Q."/>
            <person name="Huang Y."/>
            <person name="Song X."/>
            <person name="Pei D."/>
        </authorList>
    </citation>
    <scope>NUCLEOTIDE SEQUENCE [LARGE SCALE GENOMIC DNA]</scope>
    <source>
        <strain evidence="1">Sxm20200214</strain>
        <tissue evidence="1">Leaf</tissue>
    </source>
</reference>
<evidence type="ECO:0000313" key="1">
    <source>
        <dbReference type="EMBL" id="KAG2261596.1"/>
    </source>
</evidence>
<accession>A0A8X7Q0S9</accession>
<sequence length="79" mass="8278">MEHSPSSFDHLTRGKVSTARLEAGLLPCTVGVNVDASKILLLVTRTCTLLINVCALLINDEAGTVLGVDVCTLLANLDA</sequence>
<keyword evidence="2" id="KW-1185">Reference proteome</keyword>
<evidence type="ECO:0000313" key="2">
    <source>
        <dbReference type="Proteomes" id="UP000886595"/>
    </source>
</evidence>
<name>A0A8X7Q0S9_BRACI</name>
<dbReference type="Proteomes" id="UP000886595">
    <property type="component" value="Unassembled WGS sequence"/>
</dbReference>
<dbReference type="EMBL" id="JAAMPC010000014">
    <property type="protein sequence ID" value="KAG2261596.1"/>
    <property type="molecule type" value="Genomic_DNA"/>
</dbReference>
<proteinExistence type="predicted"/>
<comment type="caution">
    <text evidence="1">The sequence shown here is derived from an EMBL/GenBank/DDBJ whole genome shotgun (WGS) entry which is preliminary data.</text>
</comment>
<gene>
    <name evidence="1" type="ORF">Bca52824_068675</name>
</gene>
<protein>
    <submittedName>
        <fullName evidence="1">Uncharacterized protein</fullName>
    </submittedName>
</protein>
<organism evidence="1 2">
    <name type="scientific">Brassica carinata</name>
    <name type="common">Ethiopian mustard</name>
    <name type="synonym">Abyssinian cabbage</name>
    <dbReference type="NCBI Taxonomy" id="52824"/>
    <lineage>
        <taxon>Eukaryota</taxon>
        <taxon>Viridiplantae</taxon>
        <taxon>Streptophyta</taxon>
        <taxon>Embryophyta</taxon>
        <taxon>Tracheophyta</taxon>
        <taxon>Spermatophyta</taxon>
        <taxon>Magnoliopsida</taxon>
        <taxon>eudicotyledons</taxon>
        <taxon>Gunneridae</taxon>
        <taxon>Pentapetalae</taxon>
        <taxon>rosids</taxon>
        <taxon>malvids</taxon>
        <taxon>Brassicales</taxon>
        <taxon>Brassicaceae</taxon>
        <taxon>Brassiceae</taxon>
        <taxon>Brassica</taxon>
    </lineage>
</organism>